<dbReference type="GO" id="GO:0016853">
    <property type="term" value="F:isomerase activity"/>
    <property type="evidence" value="ECO:0007669"/>
    <property type="project" value="UniProtKB-KW"/>
</dbReference>
<accession>A0A4R5LUG4</accession>
<dbReference type="Proteomes" id="UP000295554">
    <property type="component" value="Unassembled WGS sequence"/>
</dbReference>
<gene>
    <name evidence="2" type="ORF">E2F43_01910</name>
</gene>
<evidence type="ECO:0000313" key="3">
    <source>
        <dbReference type="Proteomes" id="UP000295554"/>
    </source>
</evidence>
<name>A0A4R5LUG4_9GAMM</name>
<protein>
    <submittedName>
        <fullName evidence="2">Steroid delta-isomerase</fullName>
    </submittedName>
</protein>
<dbReference type="SUPFAM" id="SSF54427">
    <property type="entry name" value="NTF2-like"/>
    <property type="match status" value="1"/>
</dbReference>
<organism evidence="2 3">
    <name type="scientific">Seongchinamella unica</name>
    <dbReference type="NCBI Taxonomy" id="2547392"/>
    <lineage>
        <taxon>Bacteria</taxon>
        <taxon>Pseudomonadati</taxon>
        <taxon>Pseudomonadota</taxon>
        <taxon>Gammaproteobacteria</taxon>
        <taxon>Cellvibrionales</taxon>
        <taxon>Halieaceae</taxon>
        <taxon>Seongchinamella</taxon>
    </lineage>
</organism>
<reference evidence="2 3" key="1">
    <citation type="submission" date="2019-03" db="EMBL/GenBank/DDBJ databases">
        <title>Seongchinamella monodicae gen. nov., sp. nov., a novel member of the Gammaproteobacteria isolated from a tidal mudflat of beach.</title>
        <authorList>
            <person name="Yang H.G."/>
            <person name="Kang J.W."/>
            <person name="Lee S.D."/>
        </authorList>
    </citation>
    <scope>NUCLEOTIDE SEQUENCE [LARGE SCALE GENOMIC DNA]</scope>
    <source>
        <strain evidence="2 3">GH4-78</strain>
    </source>
</reference>
<dbReference type="InterPro" id="IPR032710">
    <property type="entry name" value="NTF2-like_dom_sf"/>
</dbReference>
<comment type="caution">
    <text evidence="2">The sequence shown here is derived from an EMBL/GenBank/DDBJ whole genome shotgun (WGS) entry which is preliminary data.</text>
</comment>
<proteinExistence type="predicted"/>
<feature type="domain" description="SnoaL-like" evidence="1">
    <location>
        <begin position="10"/>
        <end position="106"/>
    </location>
</feature>
<evidence type="ECO:0000259" key="1">
    <source>
        <dbReference type="Pfam" id="PF12680"/>
    </source>
</evidence>
<keyword evidence="3" id="KW-1185">Reference proteome</keyword>
<sequence>MDNTHKIATVHKYVEAFANSDIQLIREIYAEDAVVEDPVGSEPHVGIDAVVRFYEGAFATGARLALTGDVRCAGNAAAFPFKVIMEGIDISPIDVFEFNDAGKVVKMKAYWGG</sequence>
<dbReference type="AlphaFoldDB" id="A0A4R5LUG4"/>
<keyword evidence="2" id="KW-0413">Isomerase</keyword>
<evidence type="ECO:0000313" key="2">
    <source>
        <dbReference type="EMBL" id="TDG15020.1"/>
    </source>
</evidence>
<dbReference type="Pfam" id="PF12680">
    <property type="entry name" value="SnoaL_2"/>
    <property type="match status" value="1"/>
</dbReference>
<dbReference type="Gene3D" id="3.10.450.50">
    <property type="match status" value="1"/>
</dbReference>
<dbReference type="EMBL" id="SMSE01000001">
    <property type="protein sequence ID" value="TDG15020.1"/>
    <property type="molecule type" value="Genomic_DNA"/>
</dbReference>
<dbReference type="OrthoDB" id="459617at2"/>
<dbReference type="InterPro" id="IPR037401">
    <property type="entry name" value="SnoaL-like"/>
</dbReference>
<dbReference type="RefSeq" id="WP_133209182.1">
    <property type="nucleotide sequence ID" value="NZ_SMSE01000001.1"/>
</dbReference>